<evidence type="ECO:0000256" key="1">
    <source>
        <dbReference type="SAM" id="MobiDB-lite"/>
    </source>
</evidence>
<reference evidence="2" key="1">
    <citation type="journal article" date="2015" name="PLoS ONE">
        <title>An Insight into the Sialome of the Lone Star Tick, Amblyomma americanum, with a Glimpse on Its Time Dependent Gene Expression.</title>
        <authorList>
            <person name="Karim S."/>
            <person name="Ribeiro J.M."/>
        </authorList>
    </citation>
    <scope>NUCLEOTIDE SEQUENCE</scope>
    <source>
        <tissue evidence="2">Salivary gland</tissue>
    </source>
</reference>
<feature type="region of interest" description="Disordered" evidence="1">
    <location>
        <begin position="117"/>
        <end position="151"/>
    </location>
</feature>
<sequence>MASIQLLCLCVFSVLFIICVVVANIFSQNRIYTFKFIIPHLRTVCSHITKFSQLRNHLFVQVRHRVQVLCHGDGQFLQLFMGTWQVHLRTVPGCPLHRILRGPSRRPPPAPRYLRQLTGDSHQRRKGASWVPSLHPGSDGLGSRCPHTASA</sequence>
<dbReference type="EMBL" id="GBZX01000507">
    <property type="protein sequence ID" value="JAG92233.1"/>
    <property type="molecule type" value="mRNA"/>
</dbReference>
<proteinExistence type="evidence at transcript level"/>
<name>A0A0C9SF45_AMBAM</name>
<evidence type="ECO:0000313" key="2">
    <source>
        <dbReference type="EMBL" id="JAG92233.1"/>
    </source>
</evidence>
<protein>
    <submittedName>
        <fullName evidence="2">Putative secreted protein</fullName>
    </submittedName>
</protein>
<organism evidence="2">
    <name type="scientific">Amblyomma americanum</name>
    <name type="common">Lone star tick</name>
    <dbReference type="NCBI Taxonomy" id="6943"/>
    <lineage>
        <taxon>Eukaryota</taxon>
        <taxon>Metazoa</taxon>
        <taxon>Ecdysozoa</taxon>
        <taxon>Arthropoda</taxon>
        <taxon>Chelicerata</taxon>
        <taxon>Arachnida</taxon>
        <taxon>Acari</taxon>
        <taxon>Parasitiformes</taxon>
        <taxon>Ixodida</taxon>
        <taxon>Ixodoidea</taxon>
        <taxon>Ixodidae</taxon>
        <taxon>Amblyomminae</taxon>
        <taxon>Amblyomma</taxon>
    </lineage>
</organism>
<accession>A0A0C9SF45</accession>
<dbReference type="AlphaFoldDB" id="A0A0C9SF45"/>